<proteinExistence type="predicted"/>
<protein>
    <recommendedName>
        <fullName evidence="3">F-box domain-containing protein</fullName>
    </recommendedName>
</protein>
<name>A0A423WGM1_9PEZI</name>
<evidence type="ECO:0000313" key="2">
    <source>
        <dbReference type="Proteomes" id="UP000283895"/>
    </source>
</evidence>
<dbReference type="PANTHER" id="PTHR42085:SF8">
    <property type="entry name" value="F-BOX DOMAIN-CONTAINING PROTEIN"/>
    <property type="match status" value="1"/>
</dbReference>
<dbReference type="OrthoDB" id="5245408at2759"/>
<comment type="caution">
    <text evidence="1">The sequence shown here is derived from an EMBL/GenBank/DDBJ whole genome shotgun (WGS) entry which is preliminary data.</text>
</comment>
<organism evidence="1 2">
    <name type="scientific">Cytospora schulzeri</name>
    <dbReference type="NCBI Taxonomy" id="448051"/>
    <lineage>
        <taxon>Eukaryota</taxon>
        <taxon>Fungi</taxon>
        <taxon>Dikarya</taxon>
        <taxon>Ascomycota</taxon>
        <taxon>Pezizomycotina</taxon>
        <taxon>Sordariomycetes</taxon>
        <taxon>Sordariomycetidae</taxon>
        <taxon>Diaporthales</taxon>
        <taxon>Cytosporaceae</taxon>
        <taxon>Cytospora</taxon>
    </lineage>
</organism>
<evidence type="ECO:0000313" key="1">
    <source>
        <dbReference type="EMBL" id="ROW02503.1"/>
    </source>
</evidence>
<reference evidence="1 2" key="1">
    <citation type="submission" date="2015-09" db="EMBL/GenBank/DDBJ databases">
        <title>Host preference determinants of Valsa canker pathogens revealed by comparative genomics.</title>
        <authorList>
            <person name="Yin Z."/>
            <person name="Huang L."/>
        </authorList>
    </citation>
    <scope>NUCLEOTIDE SEQUENCE [LARGE SCALE GENOMIC DNA]</scope>
    <source>
        <strain evidence="1 2">03-1</strain>
    </source>
</reference>
<accession>A0A423WGM1</accession>
<evidence type="ECO:0008006" key="3">
    <source>
        <dbReference type="Google" id="ProtNLM"/>
    </source>
</evidence>
<dbReference type="AlphaFoldDB" id="A0A423WGM1"/>
<gene>
    <name evidence="1" type="ORF">VMCG_06025</name>
</gene>
<keyword evidence="2" id="KW-1185">Reference proteome</keyword>
<dbReference type="EMBL" id="LKEA01000017">
    <property type="protein sequence ID" value="ROW02503.1"/>
    <property type="molecule type" value="Genomic_DNA"/>
</dbReference>
<dbReference type="PANTHER" id="PTHR42085">
    <property type="entry name" value="F-BOX DOMAIN-CONTAINING PROTEIN"/>
    <property type="match status" value="1"/>
</dbReference>
<dbReference type="InterPro" id="IPR038883">
    <property type="entry name" value="AN11006-like"/>
</dbReference>
<dbReference type="Proteomes" id="UP000283895">
    <property type="component" value="Unassembled WGS sequence"/>
</dbReference>
<sequence length="238" mass="27217">MADDDGNKTYFKAESMFKDPNNGRLMLGKVRTDENHVGCKVTEHFRFLDLPSEIRNMIYRRSLGEFKPWKLSSKSFDGSHLQPSLTRVNKKVRAEALHIYYGEDTLCIQITDEENRAVERNSGVTFREAYQAERKAFQRFHRVFDALSAGGTWPPGTSSLGLLKRLDVVYYYYYHSSIGWPGDCFLPIAISDADVFEITFSLDSSRDKHDDEDVKIIEYQDWGVPCVGEGKVGNTSTD</sequence>